<keyword evidence="3" id="KW-1185">Reference proteome</keyword>
<organism evidence="2 3">
    <name type="scientific">Chryseobacterium piscium</name>
    <dbReference type="NCBI Taxonomy" id="333702"/>
    <lineage>
        <taxon>Bacteria</taxon>
        <taxon>Pseudomonadati</taxon>
        <taxon>Bacteroidota</taxon>
        <taxon>Flavobacteriia</taxon>
        <taxon>Flavobacteriales</taxon>
        <taxon>Weeksellaceae</taxon>
        <taxon>Chryseobacterium group</taxon>
        <taxon>Chryseobacterium</taxon>
    </lineage>
</organism>
<evidence type="ECO:0000256" key="1">
    <source>
        <dbReference type="SAM" id="Coils"/>
    </source>
</evidence>
<feature type="coiled-coil region" evidence="1">
    <location>
        <begin position="133"/>
        <end position="167"/>
    </location>
</feature>
<gene>
    <name evidence="2" type="ORF">DRF62_02000</name>
</gene>
<dbReference type="Proteomes" id="UP000256512">
    <property type="component" value="Unassembled WGS sequence"/>
</dbReference>
<dbReference type="RefSeq" id="WP_115948852.1">
    <property type="nucleotide sequence ID" value="NZ_QNVS01000003.1"/>
</dbReference>
<dbReference type="AlphaFoldDB" id="A0A3D9BU40"/>
<evidence type="ECO:0000313" key="2">
    <source>
        <dbReference type="EMBL" id="REC56952.1"/>
    </source>
</evidence>
<sequence length="250" mass="28220">MKVPLKTIFSWFEKGDMPTEHQFQQTFSSFRHLDENIKMDEVTGLNETFQKTVSSTTFTNHLQDENAHYVVLAKLNASNLTAKNVEEWKEKLKIKLAATIDDGEETGNVYTKEQTEEIVNILQAKDNEMLELIAEINEILDSNDDNLDELQEIVDYIKENRKQIELLKESEVSPEANFAFGGILRPTDNIIVKPGSAKWFWAGSGVYENASGVTIENFGIISFDGFVWSVLEVNMPGGGADGFIDLTQED</sequence>
<comment type="caution">
    <text evidence="2">The sequence shown here is derived from an EMBL/GenBank/DDBJ whole genome shotgun (WGS) entry which is preliminary data.</text>
</comment>
<reference evidence="2 3" key="1">
    <citation type="journal article" date="2006" name="Int. J. Syst. Evol. Microbiol.">
        <title>Chryseobacterium piscium sp. nov., isolated from fish of the South Atlantic Ocean off South Africa.</title>
        <authorList>
            <person name="de Beer H."/>
            <person name="Hugo C.J."/>
            <person name="Jooste P.J."/>
            <person name="Vancanneyt M."/>
            <person name="Coenye T."/>
            <person name="Vandamme P."/>
        </authorList>
    </citation>
    <scope>NUCLEOTIDE SEQUENCE [LARGE SCALE GENOMIC DNA]</scope>
    <source>
        <strain evidence="2 3">CCUG 51923</strain>
    </source>
</reference>
<name>A0A3D9BU40_9FLAO</name>
<protein>
    <submittedName>
        <fullName evidence="2">Uncharacterized protein</fullName>
    </submittedName>
</protein>
<proteinExistence type="predicted"/>
<dbReference type="EMBL" id="QNVS01000003">
    <property type="protein sequence ID" value="REC56952.1"/>
    <property type="molecule type" value="Genomic_DNA"/>
</dbReference>
<keyword evidence="1" id="KW-0175">Coiled coil</keyword>
<accession>A0A3D9BU40</accession>
<evidence type="ECO:0000313" key="3">
    <source>
        <dbReference type="Proteomes" id="UP000256512"/>
    </source>
</evidence>